<dbReference type="Proteomes" id="UP001597344">
    <property type="component" value="Unassembled WGS sequence"/>
</dbReference>
<gene>
    <name evidence="3" type="ORF">ACFSJT_00480</name>
</gene>
<dbReference type="EMBL" id="JBHUHY010000002">
    <property type="protein sequence ID" value="MFD2185250.1"/>
    <property type="molecule type" value="Genomic_DNA"/>
</dbReference>
<reference evidence="4" key="1">
    <citation type="journal article" date="2019" name="Int. J. Syst. Evol. Microbiol.">
        <title>The Global Catalogue of Microorganisms (GCM) 10K type strain sequencing project: providing services to taxonomists for standard genome sequencing and annotation.</title>
        <authorList>
            <consortium name="The Broad Institute Genomics Platform"/>
            <consortium name="The Broad Institute Genome Sequencing Center for Infectious Disease"/>
            <person name="Wu L."/>
            <person name="Ma J."/>
        </authorList>
    </citation>
    <scope>NUCLEOTIDE SEQUENCE [LARGE SCALE GENOMIC DNA]</scope>
    <source>
        <strain evidence="4">DT92</strain>
    </source>
</reference>
<dbReference type="Pfam" id="PF13205">
    <property type="entry name" value="Big_5"/>
    <property type="match status" value="1"/>
</dbReference>
<evidence type="ECO:0000259" key="2">
    <source>
        <dbReference type="Pfam" id="PF13205"/>
    </source>
</evidence>
<sequence length="354" mass="40702">MRNYSHILLLPLFFAMEVFSQTSPKLIVSKDYLLIKKSEITTGKPLVYRGEISNVEISSATPILGNVVEEKETIRFNPVIPFGWNQKYTLVYDSTIEHFEITLPKKYKYLSVEAIYPSIKKLPSNLLKWYFKFSKPINQPSVYDNIRFTDTNGDTLDRVILPLNNALISDNGLLLTVWVEPGRQKRGLIPNQQLGAVFEEGKEYSLIISKNLKDYEGIAMQQDYIHRFIIVNADREQPTINSWKICIPTPGTTSNLMIHFNEEPMDYGSTLSSIRIIDPQKKEIKGDLKLINNEKTLVFKPLQPWKKGHYQISIDVSLEDLAGNNLNRLFDSDINDIQHGSPDTKEMILEFEVQ</sequence>
<comment type="caution">
    <text evidence="3">The sequence shown here is derived from an EMBL/GenBank/DDBJ whole genome shotgun (WGS) entry which is preliminary data.</text>
</comment>
<evidence type="ECO:0000256" key="1">
    <source>
        <dbReference type="ARBA" id="ARBA00022729"/>
    </source>
</evidence>
<keyword evidence="4" id="KW-1185">Reference proteome</keyword>
<dbReference type="InterPro" id="IPR032812">
    <property type="entry name" value="SbsA_Ig"/>
</dbReference>
<protein>
    <submittedName>
        <fullName evidence="3">Ig-like domain-containing protein</fullName>
    </submittedName>
</protein>
<feature type="domain" description="SbsA Ig-like" evidence="2">
    <location>
        <begin position="252"/>
        <end position="328"/>
    </location>
</feature>
<accession>A0ABW5AST7</accession>
<proteinExistence type="predicted"/>
<organism evidence="3 4">
    <name type="scientific">Aquimarina celericrescens</name>
    <dbReference type="NCBI Taxonomy" id="1964542"/>
    <lineage>
        <taxon>Bacteria</taxon>
        <taxon>Pseudomonadati</taxon>
        <taxon>Bacteroidota</taxon>
        <taxon>Flavobacteriia</taxon>
        <taxon>Flavobacteriales</taxon>
        <taxon>Flavobacteriaceae</taxon>
        <taxon>Aquimarina</taxon>
    </lineage>
</organism>
<keyword evidence="1" id="KW-0732">Signal</keyword>
<evidence type="ECO:0000313" key="4">
    <source>
        <dbReference type="Proteomes" id="UP001597344"/>
    </source>
</evidence>
<dbReference type="RefSeq" id="WP_378318202.1">
    <property type="nucleotide sequence ID" value="NZ_JBHUHY010000002.1"/>
</dbReference>
<evidence type="ECO:0000313" key="3">
    <source>
        <dbReference type="EMBL" id="MFD2185250.1"/>
    </source>
</evidence>
<name>A0ABW5AST7_9FLAO</name>